<protein>
    <submittedName>
        <fullName evidence="2">Uncharacterized protein</fullName>
    </submittedName>
</protein>
<proteinExistence type="predicted"/>
<dbReference type="Proteomes" id="UP000663124">
    <property type="component" value="Chromosome 1"/>
</dbReference>
<dbReference type="EMBL" id="CP043884">
    <property type="protein sequence ID" value="QOI44527.1"/>
    <property type="molecule type" value="Genomic_DNA"/>
</dbReference>
<evidence type="ECO:0000313" key="2">
    <source>
        <dbReference type="EMBL" id="QOI44527.1"/>
    </source>
</evidence>
<keyword evidence="1" id="KW-0472">Membrane</keyword>
<reference evidence="2" key="1">
    <citation type="submission" date="2019-09" db="EMBL/GenBank/DDBJ databases">
        <title>Comparative Genomics of Leptospira interrogans Reveals Genome Plasticity - A Common Adaptive Strategy for Survival in Various Hosts.</title>
        <authorList>
            <person name="Ramli S.R."/>
            <person name="Bunk B."/>
            <person name="Goris M."/>
            <person name="Bhuju S."/>
            <person name="Jarek M."/>
            <person name="Sproer C."/>
            <person name="Mustakim S."/>
            <person name="Strommenger B."/>
            <person name="Pessler F."/>
        </authorList>
    </citation>
    <scope>NUCLEOTIDE SEQUENCE</scope>
    <source>
        <strain evidence="2">782</strain>
    </source>
</reference>
<feature type="transmembrane region" description="Helical" evidence="1">
    <location>
        <begin position="20"/>
        <end position="40"/>
    </location>
</feature>
<organism evidence="2 3">
    <name type="scientific">Leptospira interrogans serovar Canicola</name>
    <dbReference type="NCBI Taxonomy" id="211880"/>
    <lineage>
        <taxon>Bacteria</taxon>
        <taxon>Pseudomonadati</taxon>
        <taxon>Spirochaetota</taxon>
        <taxon>Spirochaetia</taxon>
        <taxon>Leptospirales</taxon>
        <taxon>Leptospiraceae</taxon>
        <taxon>Leptospira</taxon>
    </lineage>
</organism>
<dbReference type="AlphaFoldDB" id="A0AAQ0AZL7"/>
<accession>A0AAQ0AZL7</accession>
<evidence type="ECO:0000256" key="1">
    <source>
        <dbReference type="SAM" id="Phobius"/>
    </source>
</evidence>
<evidence type="ECO:0000313" key="3">
    <source>
        <dbReference type="Proteomes" id="UP000663124"/>
    </source>
</evidence>
<gene>
    <name evidence="2" type="ORF">Lepto782_11860</name>
</gene>
<keyword evidence="1" id="KW-0812">Transmembrane</keyword>
<name>A0AAQ0AZL7_LEPIR</name>
<sequence length="65" mass="7545">MARKFHNSLARDRAFRFNSFGIFTTIAFAFVILNSFTLVLRKQKHRKNSLFKKLVPSSASNLIKL</sequence>
<keyword evidence="1" id="KW-1133">Transmembrane helix</keyword>